<dbReference type="InterPro" id="IPR006175">
    <property type="entry name" value="YjgF/YER057c/UK114"/>
</dbReference>
<proteinExistence type="predicted"/>
<dbReference type="AlphaFoldDB" id="A0ABD5RAZ8"/>
<name>A0ABD5RAZ8_9EURY</name>
<keyword evidence="2" id="KW-0378">Hydrolase</keyword>
<dbReference type="Gene3D" id="3.30.1330.40">
    <property type="entry name" value="RutC-like"/>
    <property type="match status" value="1"/>
</dbReference>
<dbReference type="EC" id="3.5.-.-" evidence="2"/>
<dbReference type="Pfam" id="PF01042">
    <property type="entry name" value="Ribonuc_L-PSP"/>
    <property type="match status" value="1"/>
</dbReference>
<evidence type="ECO:0000313" key="2">
    <source>
        <dbReference type="EMBL" id="MFC5366918.1"/>
    </source>
</evidence>
<feature type="compositionally biased region" description="Acidic residues" evidence="1">
    <location>
        <begin position="195"/>
        <end position="205"/>
    </location>
</feature>
<dbReference type="GO" id="GO:0016787">
    <property type="term" value="F:hydrolase activity"/>
    <property type="evidence" value="ECO:0007669"/>
    <property type="project" value="UniProtKB-KW"/>
</dbReference>
<dbReference type="EMBL" id="JBHSKX010000001">
    <property type="protein sequence ID" value="MFC5366918.1"/>
    <property type="molecule type" value="Genomic_DNA"/>
</dbReference>
<evidence type="ECO:0000256" key="1">
    <source>
        <dbReference type="SAM" id="MobiDB-lite"/>
    </source>
</evidence>
<evidence type="ECO:0000313" key="3">
    <source>
        <dbReference type="Proteomes" id="UP001596201"/>
    </source>
</evidence>
<dbReference type="Proteomes" id="UP001596201">
    <property type="component" value="Unassembled WGS sequence"/>
</dbReference>
<feature type="compositionally biased region" description="Basic and acidic residues" evidence="1">
    <location>
        <begin position="172"/>
        <end position="194"/>
    </location>
</feature>
<keyword evidence="3" id="KW-1185">Reference proteome</keyword>
<feature type="compositionally biased region" description="Acidic residues" evidence="1">
    <location>
        <begin position="142"/>
        <end position="155"/>
    </location>
</feature>
<feature type="region of interest" description="Disordered" evidence="1">
    <location>
        <begin position="136"/>
        <end position="205"/>
    </location>
</feature>
<organism evidence="2 3">
    <name type="scientific">Salinirubrum litoreum</name>
    <dbReference type="NCBI Taxonomy" id="1126234"/>
    <lineage>
        <taxon>Archaea</taxon>
        <taxon>Methanobacteriati</taxon>
        <taxon>Methanobacteriota</taxon>
        <taxon>Stenosarchaea group</taxon>
        <taxon>Halobacteria</taxon>
        <taxon>Halobacteriales</taxon>
        <taxon>Haloferacaceae</taxon>
        <taxon>Salinirubrum</taxon>
    </lineage>
</organism>
<protein>
    <submittedName>
        <fullName evidence="2">RidA family protein</fullName>
        <ecNumber evidence="2">3.5.-.-</ecNumber>
    </submittedName>
</protein>
<dbReference type="CDD" id="cd00448">
    <property type="entry name" value="YjgF_YER057c_UK114_family"/>
    <property type="match status" value="1"/>
</dbReference>
<sequence length="205" mass="22462">MRKTVLAPGFADSRAEGVPHVVIADGVVTHHADHDRVLLSGAGAPGETVAEQVTELFLMLDALLSDIDGSIDDVVTTRYHVLAEQLDRETQADVDAVRAEFFEYPHYPASTMVGVADLLGDEMLVEVEIEAVIPRETRADADDAADAESDEETADATEIRDRREPLTTVLTREGESLTVEDARAREGLDDRIEIEFETVEESDDQ</sequence>
<comment type="caution">
    <text evidence="2">The sequence shown here is derived from an EMBL/GenBank/DDBJ whole genome shotgun (WGS) entry which is preliminary data.</text>
</comment>
<dbReference type="SUPFAM" id="SSF55298">
    <property type="entry name" value="YjgF-like"/>
    <property type="match status" value="1"/>
</dbReference>
<reference evidence="2 3" key="1">
    <citation type="journal article" date="2019" name="Int. J. Syst. Evol. Microbiol.">
        <title>The Global Catalogue of Microorganisms (GCM) 10K type strain sequencing project: providing services to taxonomists for standard genome sequencing and annotation.</title>
        <authorList>
            <consortium name="The Broad Institute Genomics Platform"/>
            <consortium name="The Broad Institute Genome Sequencing Center for Infectious Disease"/>
            <person name="Wu L."/>
            <person name="Ma J."/>
        </authorList>
    </citation>
    <scope>NUCLEOTIDE SEQUENCE [LARGE SCALE GENOMIC DNA]</scope>
    <source>
        <strain evidence="2 3">CGMCC 1.12237</strain>
    </source>
</reference>
<gene>
    <name evidence="2" type="ORF">ACFPJ5_08185</name>
</gene>
<accession>A0ABD5RAZ8</accession>
<dbReference type="InterPro" id="IPR035959">
    <property type="entry name" value="RutC-like_sf"/>
</dbReference>
<dbReference type="RefSeq" id="WP_227227749.1">
    <property type="nucleotide sequence ID" value="NZ_JAJCVJ010000001.1"/>
</dbReference>